<comment type="subcellular location">
    <subcellularLocation>
        <location evidence="7">Cytoplasm</location>
    </subcellularLocation>
</comment>
<dbReference type="Gene3D" id="3.40.640.10">
    <property type="entry name" value="Type I PLP-dependent aspartate aminotransferase-like (Major domain)"/>
    <property type="match status" value="1"/>
</dbReference>
<dbReference type="InterPro" id="IPR049704">
    <property type="entry name" value="Aminotrans_3_PPA_site"/>
</dbReference>
<dbReference type="EC" id="5.4.3.8" evidence="7"/>
<gene>
    <name evidence="7" type="primary">hemL</name>
    <name evidence="8" type="ORF">SAMN04487931_10596</name>
</gene>
<keyword evidence="5 7" id="KW-0413">Isomerase</keyword>
<dbReference type="GO" id="GO:0005737">
    <property type="term" value="C:cytoplasm"/>
    <property type="evidence" value="ECO:0007669"/>
    <property type="project" value="UniProtKB-SubCell"/>
</dbReference>
<dbReference type="Gene3D" id="3.90.1150.10">
    <property type="entry name" value="Aspartate Aminotransferase, domain 1"/>
    <property type="match status" value="1"/>
</dbReference>
<evidence type="ECO:0000313" key="8">
    <source>
        <dbReference type="EMBL" id="SDU16648.1"/>
    </source>
</evidence>
<sequence length="427" mass="45458">MSTAKSENLFKQAMDLIPGGVNSPVRACGSVGGRPVFIEKGNQSRVYDADANEYIDYVLSWGPLILGHRPPCVIKALKKVIETGTSFGAPTELETDLARLVVELVPSVEKIRMVNSGTEATMSAVRLARGYTGRDVIIKFDGCYHGHADTLLVAAGSGIATLNIPGSPGIPKSVISNTLSLKFNDIDGFVKIMEEKGDKVACVIVEPVAGNMGMVPPVNGFLETLRKVTSKFGSLLIFDEVMTGFRVARGSAQGLFGITPDLSCFGKIIGGGLPVGAYGGRKEIMDHIAPVGTVYQAGTLSGNPLAMAAGIATLTELKKKGVYKALDDKTEKLMTGLQSAADDNNISLKTGHIGSMAGFFFTGEDVHNFDDAKKCDLEQFAKFYRIMLEKGVYLAPSQFEACFLSLAHSDDDIDKTIAAAQQAMADL</sequence>
<dbReference type="NCBIfam" id="TIGR00713">
    <property type="entry name" value="hemL"/>
    <property type="match status" value="1"/>
</dbReference>
<dbReference type="InterPro" id="IPR015424">
    <property type="entry name" value="PyrdxlP-dep_Trfase"/>
</dbReference>
<evidence type="ECO:0000313" key="9">
    <source>
        <dbReference type="Proteomes" id="UP000199608"/>
    </source>
</evidence>
<organism evidence="8 9">
    <name type="scientific">Desulfobacula phenolica</name>
    <dbReference type="NCBI Taxonomy" id="90732"/>
    <lineage>
        <taxon>Bacteria</taxon>
        <taxon>Pseudomonadati</taxon>
        <taxon>Thermodesulfobacteriota</taxon>
        <taxon>Desulfobacteria</taxon>
        <taxon>Desulfobacterales</taxon>
        <taxon>Desulfobacteraceae</taxon>
        <taxon>Desulfobacula</taxon>
    </lineage>
</organism>
<keyword evidence="6 7" id="KW-0627">Porphyrin biosynthesis</keyword>
<dbReference type="PROSITE" id="PS00600">
    <property type="entry name" value="AA_TRANSFER_CLASS_3"/>
    <property type="match status" value="1"/>
</dbReference>
<dbReference type="InterPro" id="IPR015421">
    <property type="entry name" value="PyrdxlP-dep_Trfase_major"/>
</dbReference>
<keyword evidence="4 7" id="KW-0663">Pyridoxal phosphate</keyword>
<name>A0A1H2GB87_9BACT</name>
<evidence type="ECO:0000256" key="6">
    <source>
        <dbReference type="ARBA" id="ARBA00023244"/>
    </source>
</evidence>
<evidence type="ECO:0000256" key="5">
    <source>
        <dbReference type="ARBA" id="ARBA00023235"/>
    </source>
</evidence>
<dbReference type="HAMAP" id="MF_00375">
    <property type="entry name" value="HemL_aminotrans_3"/>
    <property type="match status" value="1"/>
</dbReference>
<comment type="similarity">
    <text evidence="3 7">Belongs to the class-III pyridoxal-phosphate-dependent aminotransferase family. HemL subfamily.</text>
</comment>
<dbReference type="EMBL" id="FNLL01000005">
    <property type="protein sequence ID" value="SDU16648.1"/>
    <property type="molecule type" value="Genomic_DNA"/>
</dbReference>
<dbReference type="UniPathway" id="UPA00251">
    <property type="reaction ID" value="UER00317"/>
</dbReference>
<protein>
    <recommendedName>
        <fullName evidence="7">Glutamate-1-semialdehyde 2,1-aminomutase</fullName>
        <shortName evidence="7">GSA</shortName>
        <ecNumber evidence="7">5.4.3.8</ecNumber>
    </recommendedName>
    <alternativeName>
        <fullName evidence="7">Glutamate-1-semialdehyde aminotransferase</fullName>
        <shortName evidence="7">GSA-AT</shortName>
    </alternativeName>
</protein>
<reference evidence="9" key="1">
    <citation type="submission" date="2016-10" db="EMBL/GenBank/DDBJ databases">
        <authorList>
            <person name="Varghese N."/>
            <person name="Submissions S."/>
        </authorList>
    </citation>
    <scope>NUCLEOTIDE SEQUENCE [LARGE SCALE GENOMIC DNA]</scope>
    <source>
        <strain evidence="9">DSM 3384</strain>
    </source>
</reference>
<dbReference type="SUPFAM" id="SSF53383">
    <property type="entry name" value="PLP-dependent transferases"/>
    <property type="match status" value="1"/>
</dbReference>
<feature type="modified residue" description="N6-(pyridoxal phosphate)lysine" evidence="7">
    <location>
        <position position="267"/>
    </location>
</feature>
<comment type="catalytic activity">
    <reaction evidence="7">
        <text>(S)-4-amino-5-oxopentanoate = 5-aminolevulinate</text>
        <dbReference type="Rhea" id="RHEA:14265"/>
        <dbReference type="ChEBI" id="CHEBI:57501"/>
        <dbReference type="ChEBI" id="CHEBI:356416"/>
        <dbReference type="EC" id="5.4.3.8"/>
    </reaction>
</comment>
<dbReference type="PANTHER" id="PTHR43713:SF3">
    <property type="entry name" value="GLUTAMATE-1-SEMIALDEHYDE 2,1-AMINOMUTASE 1, CHLOROPLASTIC-RELATED"/>
    <property type="match status" value="1"/>
</dbReference>
<dbReference type="GO" id="GO:0006782">
    <property type="term" value="P:protoporphyrinogen IX biosynthetic process"/>
    <property type="evidence" value="ECO:0007669"/>
    <property type="project" value="UniProtKB-UniRule"/>
</dbReference>
<proteinExistence type="inferred from homology"/>
<dbReference type="RefSeq" id="WP_092233259.1">
    <property type="nucleotide sequence ID" value="NZ_FNLL01000005.1"/>
</dbReference>
<comment type="subunit">
    <text evidence="7">Homodimer.</text>
</comment>
<dbReference type="FunFam" id="3.40.640.10:FF:000021">
    <property type="entry name" value="Glutamate-1-semialdehyde 2,1-aminomutase"/>
    <property type="match status" value="1"/>
</dbReference>
<dbReference type="PANTHER" id="PTHR43713">
    <property type="entry name" value="GLUTAMATE-1-SEMIALDEHYDE 2,1-AMINOMUTASE"/>
    <property type="match status" value="1"/>
</dbReference>
<dbReference type="GO" id="GO:0008483">
    <property type="term" value="F:transaminase activity"/>
    <property type="evidence" value="ECO:0007669"/>
    <property type="project" value="InterPro"/>
</dbReference>
<evidence type="ECO:0000256" key="3">
    <source>
        <dbReference type="ARBA" id="ARBA00008981"/>
    </source>
</evidence>
<dbReference type="InterPro" id="IPR005814">
    <property type="entry name" value="Aminotrans_3"/>
</dbReference>
<comment type="cofactor">
    <cofactor evidence="1 7">
        <name>pyridoxal 5'-phosphate</name>
        <dbReference type="ChEBI" id="CHEBI:597326"/>
    </cofactor>
</comment>
<dbReference type="GO" id="GO:0030170">
    <property type="term" value="F:pyridoxal phosphate binding"/>
    <property type="evidence" value="ECO:0007669"/>
    <property type="project" value="InterPro"/>
</dbReference>
<keyword evidence="9" id="KW-1185">Reference proteome</keyword>
<dbReference type="AlphaFoldDB" id="A0A1H2GB87"/>
<evidence type="ECO:0000256" key="4">
    <source>
        <dbReference type="ARBA" id="ARBA00022898"/>
    </source>
</evidence>
<evidence type="ECO:0000256" key="7">
    <source>
        <dbReference type="HAMAP-Rule" id="MF_00375"/>
    </source>
</evidence>
<dbReference type="Proteomes" id="UP000199608">
    <property type="component" value="Unassembled WGS sequence"/>
</dbReference>
<dbReference type="InterPro" id="IPR004639">
    <property type="entry name" value="4pyrrol_synth_GluAld_NH2Trfase"/>
</dbReference>
<dbReference type="CDD" id="cd00610">
    <property type="entry name" value="OAT_like"/>
    <property type="match status" value="1"/>
</dbReference>
<dbReference type="Pfam" id="PF00202">
    <property type="entry name" value="Aminotran_3"/>
    <property type="match status" value="1"/>
</dbReference>
<accession>A0A1H2GB87</accession>
<dbReference type="InterPro" id="IPR015422">
    <property type="entry name" value="PyrdxlP-dep_Trfase_small"/>
</dbReference>
<keyword evidence="7" id="KW-0963">Cytoplasm</keyword>
<evidence type="ECO:0000256" key="1">
    <source>
        <dbReference type="ARBA" id="ARBA00001933"/>
    </source>
</evidence>
<dbReference type="NCBIfam" id="NF000818">
    <property type="entry name" value="PRK00062.1"/>
    <property type="match status" value="1"/>
</dbReference>
<evidence type="ECO:0000256" key="2">
    <source>
        <dbReference type="ARBA" id="ARBA00004819"/>
    </source>
</evidence>
<comment type="pathway">
    <text evidence="2">Porphyrin-containing compound metabolism; protoporphyrin-IX biosynthesis; 5-aminolevulinate from L-glutamyl-tRNA(Glu): step 2/2.</text>
</comment>
<dbReference type="GO" id="GO:0042286">
    <property type="term" value="F:glutamate-1-semialdehyde 2,1-aminomutase activity"/>
    <property type="evidence" value="ECO:0007669"/>
    <property type="project" value="UniProtKB-UniRule"/>
</dbReference>